<dbReference type="Proteomes" id="UP001597362">
    <property type="component" value="Unassembled WGS sequence"/>
</dbReference>
<organism evidence="4 5">
    <name type="scientific">Paenibacillus yanchengensis</name>
    <dbReference type="NCBI Taxonomy" id="2035833"/>
    <lineage>
        <taxon>Bacteria</taxon>
        <taxon>Bacillati</taxon>
        <taxon>Bacillota</taxon>
        <taxon>Bacilli</taxon>
        <taxon>Bacillales</taxon>
        <taxon>Paenibacillaceae</taxon>
        <taxon>Paenibacillus</taxon>
    </lineage>
</organism>
<evidence type="ECO:0000256" key="2">
    <source>
        <dbReference type="ARBA" id="ARBA00022801"/>
    </source>
</evidence>
<keyword evidence="1" id="KW-0479">Metal-binding</keyword>
<dbReference type="InterPro" id="IPR006674">
    <property type="entry name" value="HD_domain"/>
</dbReference>
<sequence length="198" mass="22971">MDGLDKKLQAQLAFLIEIDKLKLVERKTKLIHENRLENVAEHSWHIALLAIVLHTYADQPVQLDKVIQTLLIHDIVEIDAGDTFAYDTSGYADKEEREQKAADRIFGLLPEEQAKQMMEVWYEFERNESAEAKFATSLDRLQPIIHNYMNDGDSWQTYQVTSEQVKERMKGVEGSSKKLWELTQYIINDSIESGKLMK</sequence>
<dbReference type="EMBL" id="JBHUHO010000032">
    <property type="protein sequence ID" value="MFD2116881.1"/>
    <property type="molecule type" value="Genomic_DNA"/>
</dbReference>
<proteinExistence type="predicted"/>
<dbReference type="Pfam" id="PF13023">
    <property type="entry name" value="HD_3"/>
    <property type="match status" value="1"/>
</dbReference>
<protein>
    <submittedName>
        <fullName evidence="4">HD family hydrolase</fullName>
    </submittedName>
</protein>
<feature type="domain" description="HD" evidence="3">
    <location>
        <begin position="18"/>
        <end position="172"/>
    </location>
</feature>
<dbReference type="RefSeq" id="WP_377773485.1">
    <property type="nucleotide sequence ID" value="NZ_JBHUHO010000032.1"/>
</dbReference>
<comment type="caution">
    <text evidence="4">The sequence shown here is derived from an EMBL/GenBank/DDBJ whole genome shotgun (WGS) entry which is preliminary data.</text>
</comment>
<evidence type="ECO:0000259" key="3">
    <source>
        <dbReference type="Pfam" id="PF13023"/>
    </source>
</evidence>
<evidence type="ECO:0000256" key="1">
    <source>
        <dbReference type="ARBA" id="ARBA00022723"/>
    </source>
</evidence>
<evidence type="ECO:0000313" key="5">
    <source>
        <dbReference type="Proteomes" id="UP001597362"/>
    </source>
</evidence>
<name>A0ABW4YMC9_9BACL</name>
<evidence type="ECO:0000313" key="4">
    <source>
        <dbReference type="EMBL" id="MFD2116881.1"/>
    </source>
</evidence>
<keyword evidence="5" id="KW-1185">Reference proteome</keyword>
<accession>A0ABW4YMC9</accession>
<dbReference type="PANTHER" id="PTHR11845:SF13">
    <property type="entry name" value="5'-DEOXYNUCLEOTIDASE HDDC2"/>
    <property type="match status" value="1"/>
</dbReference>
<keyword evidence="2 4" id="KW-0378">Hydrolase</keyword>
<dbReference type="GO" id="GO:0016787">
    <property type="term" value="F:hydrolase activity"/>
    <property type="evidence" value="ECO:0007669"/>
    <property type="project" value="UniProtKB-KW"/>
</dbReference>
<reference evidence="5" key="1">
    <citation type="journal article" date="2019" name="Int. J. Syst. Evol. Microbiol.">
        <title>The Global Catalogue of Microorganisms (GCM) 10K type strain sequencing project: providing services to taxonomists for standard genome sequencing and annotation.</title>
        <authorList>
            <consortium name="The Broad Institute Genomics Platform"/>
            <consortium name="The Broad Institute Genome Sequencing Center for Infectious Disease"/>
            <person name="Wu L."/>
            <person name="Ma J."/>
        </authorList>
    </citation>
    <scope>NUCLEOTIDE SEQUENCE [LARGE SCALE GENOMIC DNA]</scope>
    <source>
        <strain evidence="5">GH52</strain>
    </source>
</reference>
<dbReference type="Gene3D" id="1.10.3210.10">
    <property type="entry name" value="Hypothetical protein af1432"/>
    <property type="match status" value="1"/>
</dbReference>
<gene>
    <name evidence="4" type="ORF">ACFSJH_14225</name>
</gene>
<dbReference type="SUPFAM" id="SSF109604">
    <property type="entry name" value="HD-domain/PDEase-like"/>
    <property type="match status" value="1"/>
</dbReference>
<dbReference type="InterPro" id="IPR039356">
    <property type="entry name" value="YfbR/HDDC2"/>
</dbReference>
<dbReference type="PANTHER" id="PTHR11845">
    <property type="entry name" value="5'-DEOXYNUCLEOTIDASE HDDC2"/>
    <property type="match status" value="1"/>
</dbReference>